<dbReference type="EMBL" id="QEAP01000769">
    <property type="protein sequence ID" value="TPX57424.1"/>
    <property type="molecule type" value="Genomic_DNA"/>
</dbReference>
<organism evidence="1 2">
    <name type="scientific">Chytriomyces confervae</name>
    <dbReference type="NCBI Taxonomy" id="246404"/>
    <lineage>
        <taxon>Eukaryota</taxon>
        <taxon>Fungi</taxon>
        <taxon>Fungi incertae sedis</taxon>
        <taxon>Chytridiomycota</taxon>
        <taxon>Chytridiomycota incertae sedis</taxon>
        <taxon>Chytridiomycetes</taxon>
        <taxon>Chytridiales</taxon>
        <taxon>Chytriomycetaceae</taxon>
        <taxon>Chytriomyces</taxon>
    </lineage>
</organism>
<evidence type="ECO:0000313" key="1">
    <source>
        <dbReference type="EMBL" id="TPX57424.1"/>
    </source>
</evidence>
<accession>A0A507E0R1</accession>
<dbReference type="Proteomes" id="UP000320333">
    <property type="component" value="Unassembled WGS sequence"/>
</dbReference>
<gene>
    <name evidence="1" type="ORF">CcCBS67573_g09254</name>
</gene>
<evidence type="ECO:0008006" key="3">
    <source>
        <dbReference type="Google" id="ProtNLM"/>
    </source>
</evidence>
<proteinExistence type="predicted"/>
<dbReference type="AlphaFoldDB" id="A0A507E0R1"/>
<keyword evidence="2" id="KW-1185">Reference proteome</keyword>
<name>A0A507E0R1_9FUNG</name>
<dbReference type="STRING" id="246404.A0A507E0R1"/>
<dbReference type="SUPFAM" id="SSF46689">
    <property type="entry name" value="Homeodomain-like"/>
    <property type="match status" value="1"/>
</dbReference>
<evidence type="ECO:0000313" key="2">
    <source>
        <dbReference type="Proteomes" id="UP000320333"/>
    </source>
</evidence>
<sequence>MATDIEQVVLHTQASENTKIHTLYNYFYHHKPVSEIARIYVKTPATIRGWIKQFKLTGSVSRRRSSSGQKFTAEHRLWIRQYFFDNPLSFLDEAQSAFKARWGEPISVSTVWRTLNAFGMQWKSVERRAIHIKEVDIMRFTFEINSLDWTLFNIVFLDEVSFDNRGMLRRRGYALKGQKLLVRGEYQRLPHVSMLSFIGAAGFSKTSPLKGLLTASSLRNAAASLLYNPGKSKFTLVQTQSGFLMVLQFIALLTWSCIFEALA</sequence>
<comment type="caution">
    <text evidence="1">The sequence shown here is derived from an EMBL/GenBank/DDBJ whole genome shotgun (WGS) entry which is preliminary data.</text>
</comment>
<dbReference type="OrthoDB" id="79420at2759"/>
<dbReference type="InterPro" id="IPR009057">
    <property type="entry name" value="Homeodomain-like_sf"/>
</dbReference>
<protein>
    <recommendedName>
        <fullName evidence="3">Winged helix-turn helix domain-containing protein</fullName>
    </recommendedName>
</protein>
<reference evidence="1 2" key="1">
    <citation type="journal article" date="2019" name="Sci. Rep.">
        <title>Comparative genomics of chytrid fungi reveal insights into the obligate biotrophic and pathogenic lifestyle of Synchytrium endobioticum.</title>
        <authorList>
            <person name="van de Vossenberg B.T.L.H."/>
            <person name="Warris S."/>
            <person name="Nguyen H.D.T."/>
            <person name="van Gent-Pelzer M.P.E."/>
            <person name="Joly D.L."/>
            <person name="van de Geest H.C."/>
            <person name="Bonants P.J.M."/>
            <person name="Smith D.S."/>
            <person name="Levesque C.A."/>
            <person name="van der Lee T.A.J."/>
        </authorList>
    </citation>
    <scope>NUCLEOTIDE SEQUENCE [LARGE SCALE GENOMIC DNA]</scope>
    <source>
        <strain evidence="1 2">CBS 675.73</strain>
    </source>
</reference>